<dbReference type="InterPro" id="IPR036397">
    <property type="entry name" value="RNaseH_sf"/>
</dbReference>
<dbReference type="PANTHER" id="PTHR35528">
    <property type="entry name" value="BLL1675 PROTEIN"/>
    <property type="match status" value="1"/>
</dbReference>
<evidence type="ECO:0000256" key="1">
    <source>
        <dbReference type="PROSITE-ProRule" id="PRU00325"/>
    </source>
</evidence>
<dbReference type="STRING" id="926571.NVIE_021410"/>
<dbReference type="Pfam" id="PF04434">
    <property type="entry name" value="SWIM"/>
    <property type="match status" value="1"/>
</dbReference>
<dbReference type="InterPro" id="IPR001584">
    <property type="entry name" value="Integrase_cat-core"/>
</dbReference>
<dbReference type="Pfam" id="PF13610">
    <property type="entry name" value="DDE_Tnp_IS240"/>
    <property type="match status" value="1"/>
</dbReference>
<dbReference type="AlphaFoldDB" id="A0A060HLS5"/>
<dbReference type="GO" id="GO:0003676">
    <property type="term" value="F:nucleic acid binding"/>
    <property type="evidence" value="ECO:0007669"/>
    <property type="project" value="InterPro"/>
</dbReference>
<dbReference type="Proteomes" id="UP000027093">
    <property type="component" value="Chromosome"/>
</dbReference>
<feature type="domain" description="SWIM-type" evidence="2">
    <location>
        <begin position="40"/>
        <end position="74"/>
    </location>
</feature>
<dbReference type="HOGENOM" id="CLU_043491_0_0_2"/>
<evidence type="ECO:0000259" key="2">
    <source>
        <dbReference type="PROSITE" id="PS50966"/>
    </source>
</evidence>
<reference evidence="4 5" key="1">
    <citation type="journal article" date="2014" name="Int. J. Syst. Evol. Microbiol.">
        <title>Nitrososphaera viennensis gen. nov., sp. nov., an aerobic and mesophilic, ammonia-oxidizing archaeon from soil and a member of the archaeal phylum Thaumarchaeota.</title>
        <authorList>
            <person name="Stieglmeier M."/>
            <person name="Klingl A."/>
            <person name="Alves R.J."/>
            <person name="Rittmann S.K."/>
            <person name="Melcher M."/>
            <person name="Leisch N."/>
            <person name="Schleper C."/>
        </authorList>
    </citation>
    <scope>NUCLEOTIDE SEQUENCE [LARGE SCALE GENOMIC DNA]</scope>
    <source>
        <strain evidence="4">EN76</strain>
    </source>
</reference>
<dbReference type="EMBL" id="CP007536">
    <property type="protein sequence ID" value="AIC16403.1"/>
    <property type="molecule type" value="Genomic_DNA"/>
</dbReference>
<evidence type="ECO:0000259" key="3">
    <source>
        <dbReference type="PROSITE" id="PS50994"/>
    </source>
</evidence>
<gene>
    <name evidence="4" type="ORF">NVIE_021410</name>
</gene>
<evidence type="ECO:0000313" key="4">
    <source>
        <dbReference type="EMBL" id="AIC16403.1"/>
    </source>
</evidence>
<dbReference type="SUPFAM" id="SSF53098">
    <property type="entry name" value="Ribonuclease H-like"/>
    <property type="match status" value="1"/>
</dbReference>
<dbReference type="GO" id="GO:0015074">
    <property type="term" value="P:DNA integration"/>
    <property type="evidence" value="ECO:0007669"/>
    <property type="project" value="InterPro"/>
</dbReference>
<dbReference type="InterPro" id="IPR052183">
    <property type="entry name" value="IS_Transposase"/>
</dbReference>
<dbReference type="PROSITE" id="PS50994">
    <property type="entry name" value="INTEGRASE"/>
    <property type="match status" value="1"/>
</dbReference>
<dbReference type="Gene3D" id="3.30.420.10">
    <property type="entry name" value="Ribonuclease H-like superfamily/Ribonuclease H"/>
    <property type="match status" value="1"/>
</dbReference>
<dbReference type="InterPro" id="IPR032874">
    <property type="entry name" value="DDE_dom"/>
</dbReference>
<feature type="domain" description="Integrase catalytic" evidence="3">
    <location>
        <begin position="191"/>
        <end position="356"/>
    </location>
</feature>
<evidence type="ECO:0000313" key="5">
    <source>
        <dbReference type="Proteomes" id="UP000027093"/>
    </source>
</evidence>
<dbReference type="InterPro" id="IPR007527">
    <property type="entry name" value="Znf_SWIM"/>
</dbReference>
<proteinExistence type="predicted"/>
<accession>A0A060HLS5</accession>
<sequence length="378" mass="43473">MQEVNYREQRGKAIAETENAVRKLDENTFAVKSQSGKGEYTVINSELGYLCSCPDSLYRGVVCKHAFAVAIRQQLHASILASKLVVEPLSVQNCIFCQSANLKKYGIRKNKSGNIQRFLCANCTKTFSINIGFEKMKHDPKAVTTAMQLYFSGESLRNTQRSLRLIGIDVSYVTVYRWIGKYVTLMQDYVEKLQPPVSDTWRADEIYVKIKGDMKYVFALMDDETRYWIAQEVADTKYKHDARSIFRKGKELTGKKPMKLITDGLPAYRDAYLKEFWTLKKETRTEHVNTIKLAGNMQNNKMERMNGEIRDREKVMRGLKKRDSPILKGIQLYHNAIREHQGLNGKTPLEVCGIKVEGENKWITLIQNATETINRRAN</sequence>
<keyword evidence="1" id="KW-0862">Zinc</keyword>
<keyword evidence="5" id="KW-1185">Reference proteome</keyword>
<keyword evidence="1" id="KW-0863">Zinc-finger</keyword>
<dbReference type="InterPro" id="IPR012337">
    <property type="entry name" value="RNaseH-like_sf"/>
</dbReference>
<dbReference type="PROSITE" id="PS50966">
    <property type="entry name" value="ZF_SWIM"/>
    <property type="match status" value="1"/>
</dbReference>
<protein>
    <submittedName>
        <fullName evidence="4">Putative integrase family protein</fullName>
    </submittedName>
</protein>
<dbReference type="KEGG" id="nvn:NVIE_021410"/>
<organism evidence="4 5">
    <name type="scientific">Nitrososphaera viennensis EN76</name>
    <dbReference type="NCBI Taxonomy" id="926571"/>
    <lineage>
        <taxon>Archaea</taxon>
        <taxon>Nitrososphaerota</taxon>
        <taxon>Nitrososphaeria</taxon>
        <taxon>Nitrososphaerales</taxon>
        <taxon>Nitrososphaeraceae</taxon>
        <taxon>Nitrososphaera</taxon>
    </lineage>
</organism>
<dbReference type="PANTHER" id="PTHR35528:SF3">
    <property type="entry name" value="BLL1675 PROTEIN"/>
    <property type="match status" value="1"/>
</dbReference>
<keyword evidence="1" id="KW-0479">Metal-binding</keyword>
<dbReference type="GO" id="GO:0008270">
    <property type="term" value="F:zinc ion binding"/>
    <property type="evidence" value="ECO:0007669"/>
    <property type="project" value="UniProtKB-KW"/>
</dbReference>
<name>A0A060HLS5_9ARCH</name>